<dbReference type="Proteomes" id="UP000007880">
    <property type="component" value="Chromosome"/>
</dbReference>
<name>I0I2G9_CALAS</name>
<sequence>MKELTFTLVTDGSSDVVLLPILTWLLRVNGVALALQPIWADLRRANLPPLANLSERLRVALDLFPCDLLFVHRDAERVPRNQRVAEIQRSLSRLPVELRKPKAICVVPVRMQEAWLLFDEAAIKQAAGNSAFRESLNLPPLRELEGVSDPKAVLHDCLRRASGLHGRRLRTFPVGQRARRVAELIEDFSPLRALPAFQALETDVQTVVREFGWVH</sequence>
<dbReference type="KEGG" id="cap:CLDAP_14170"/>
<accession>I0I2G9</accession>
<dbReference type="eggNOG" id="ENOG5032PYT">
    <property type="taxonomic scope" value="Bacteria"/>
</dbReference>
<dbReference type="OrthoDB" id="573568at2"/>
<dbReference type="EMBL" id="AP012337">
    <property type="protein sequence ID" value="BAL99456.1"/>
    <property type="molecule type" value="Genomic_DNA"/>
</dbReference>
<proteinExistence type="predicted"/>
<dbReference type="RefSeq" id="WP_014432695.1">
    <property type="nucleotide sequence ID" value="NC_017079.1"/>
</dbReference>
<reference evidence="1 2" key="1">
    <citation type="submission" date="2012-02" db="EMBL/GenBank/DDBJ databases">
        <title>Complete genome sequence of Caldilinea aerophila DSM 14535 (= NBRC 102666).</title>
        <authorList>
            <person name="Oguchi A."/>
            <person name="Hosoyama A."/>
            <person name="Sekine M."/>
            <person name="Fukai R."/>
            <person name="Kato Y."/>
            <person name="Nakamura S."/>
            <person name="Hanada S."/>
            <person name="Yamazaki S."/>
            <person name="Fujita N."/>
        </authorList>
    </citation>
    <scope>NUCLEOTIDE SEQUENCE [LARGE SCALE GENOMIC DNA]</scope>
    <source>
        <strain evidence="2">DSM 14535 / JCM 11387 / NBRC 104270 / STL-6-O1</strain>
    </source>
</reference>
<dbReference type="HOGENOM" id="CLU_1335438_0_0_0"/>
<organism evidence="1 2">
    <name type="scientific">Caldilinea aerophila (strain DSM 14535 / JCM 11387 / NBRC 104270 / STL-6-O1)</name>
    <dbReference type="NCBI Taxonomy" id="926550"/>
    <lineage>
        <taxon>Bacteria</taxon>
        <taxon>Bacillati</taxon>
        <taxon>Chloroflexota</taxon>
        <taxon>Caldilineae</taxon>
        <taxon>Caldilineales</taxon>
        <taxon>Caldilineaceae</taxon>
        <taxon>Caldilinea</taxon>
    </lineage>
</organism>
<gene>
    <name evidence="1" type="ordered locus">CLDAP_14170</name>
</gene>
<evidence type="ECO:0008006" key="3">
    <source>
        <dbReference type="Google" id="ProtNLM"/>
    </source>
</evidence>
<evidence type="ECO:0000313" key="2">
    <source>
        <dbReference type="Proteomes" id="UP000007880"/>
    </source>
</evidence>
<dbReference type="AlphaFoldDB" id="I0I2G9"/>
<keyword evidence="2" id="KW-1185">Reference proteome</keyword>
<protein>
    <recommendedName>
        <fullName evidence="3">DUF4276 family protein</fullName>
    </recommendedName>
</protein>
<evidence type="ECO:0000313" key="1">
    <source>
        <dbReference type="EMBL" id="BAL99456.1"/>
    </source>
</evidence>